<name>A0A5M9K8Q5_MONFR</name>
<feature type="transmembrane region" description="Helical" evidence="6">
    <location>
        <begin position="296"/>
        <end position="314"/>
    </location>
</feature>
<dbReference type="InterPro" id="IPR020846">
    <property type="entry name" value="MFS_dom"/>
</dbReference>
<feature type="domain" description="Major facilitator superfamily (MFS) profile" evidence="7">
    <location>
        <begin position="74"/>
        <end position="485"/>
    </location>
</feature>
<dbReference type="Proteomes" id="UP000322873">
    <property type="component" value="Unassembled WGS sequence"/>
</dbReference>
<dbReference type="FunFam" id="1.20.1250.20:FF:000034">
    <property type="entry name" value="MFS general substrate transporter"/>
    <property type="match status" value="1"/>
</dbReference>
<evidence type="ECO:0000256" key="4">
    <source>
        <dbReference type="ARBA" id="ARBA00022989"/>
    </source>
</evidence>
<comment type="subcellular location">
    <subcellularLocation>
        <location evidence="1">Membrane</location>
        <topology evidence="1">Multi-pass membrane protein</topology>
    </subcellularLocation>
</comment>
<keyword evidence="4 6" id="KW-1133">Transmembrane helix</keyword>
<feature type="transmembrane region" description="Helical" evidence="6">
    <location>
        <begin position="166"/>
        <end position="188"/>
    </location>
</feature>
<keyword evidence="9" id="KW-1185">Reference proteome</keyword>
<dbReference type="GO" id="GO:0016020">
    <property type="term" value="C:membrane"/>
    <property type="evidence" value="ECO:0007669"/>
    <property type="project" value="UniProtKB-SubCell"/>
</dbReference>
<evidence type="ECO:0000259" key="7">
    <source>
        <dbReference type="PROSITE" id="PS50850"/>
    </source>
</evidence>
<evidence type="ECO:0000256" key="6">
    <source>
        <dbReference type="SAM" id="Phobius"/>
    </source>
</evidence>
<protein>
    <recommendedName>
        <fullName evidence="7">Major facilitator superfamily (MFS) profile domain-containing protein</fullName>
    </recommendedName>
</protein>
<keyword evidence="2" id="KW-0813">Transport</keyword>
<feature type="transmembrane region" description="Helical" evidence="6">
    <location>
        <begin position="200"/>
        <end position="221"/>
    </location>
</feature>
<evidence type="ECO:0000256" key="3">
    <source>
        <dbReference type="ARBA" id="ARBA00022692"/>
    </source>
</evidence>
<dbReference type="AlphaFoldDB" id="A0A5M9K8Q5"/>
<sequence>MGPENVNVEERRIGIESREEKPHVYQEENVEHLNKSAHAIAERGQEATDRRGQSLVTFDPIAERKLRLKIDLMIVPTVALLYLFCFIDRANIGNAKLAGLEKDLKMAGYDYNKVLSIFYISYIVFEIPANMACKWIGPGWFIPATSLAFGICSIATAFVHNVPTISIVRFLLGVFEAGMMPGIAYYLSRWYRRSELAFRLSLYIVMAPLAGAFGGLLASGILKLSSFGTLRTWRMIFAIEGIITCCLSVIAFLTLTDRPATAKWLTQEEKDLAIARVKSERVGATEVLDAFDSKKILRGIFSPVTIATSLIFLLDNITVQGLAFFAPTIVKTIYPKATVVSQQLHTVPPYIVASTEAQTRYGATFLIASGAFSFGALCNAQVAANVVSDTARSSAIGTTVMMGNVGGLISTWSFLPNDAPNYHIGNGLNLATSTATLLLSIGLLLWMKMDNKKRDRRDVDAELDGLSQRQIQDLDWRHPGFKWKP</sequence>
<proteinExistence type="predicted"/>
<dbReference type="VEuPathDB" id="FungiDB:MFRU_014g02050"/>
<feature type="transmembrane region" description="Helical" evidence="6">
    <location>
        <begin position="427"/>
        <end position="447"/>
    </location>
</feature>
<evidence type="ECO:0000256" key="1">
    <source>
        <dbReference type="ARBA" id="ARBA00004141"/>
    </source>
</evidence>
<evidence type="ECO:0000313" key="9">
    <source>
        <dbReference type="Proteomes" id="UP000322873"/>
    </source>
</evidence>
<feature type="transmembrane region" description="Helical" evidence="6">
    <location>
        <begin position="72"/>
        <end position="91"/>
    </location>
</feature>
<dbReference type="PANTHER" id="PTHR43791:SF48">
    <property type="entry name" value="TRANSPORTER, PUTATIVE (AFU_ORTHOLOGUE AFUA_4G01000)-RELATED"/>
    <property type="match status" value="1"/>
</dbReference>
<organism evidence="8 9">
    <name type="scientific">Monilinia fructicola</name>
    <name type="common">Brown rot fungus</name>
    <name type="synonym">Ciboria fructicola</name>
    <dbReference type="NCBI Taxonomy" id="38448"/>
    <lineage>
        <taxon>Eukaryota</taxon>
        <taxon>Fungi</taxon>
        <taxon>Dikarya</taxon>
        <taxon>Ascomycota</taxon>
        <taxon>Pezizomycotina</taxon>
        <taxon>Leotiomycetes</taxon>
        <taxon>Helotiales</taxon>
        <taxon>Sclerotiniaceae</taxon>
        <taxon>Monilinia</taxon>
    </lineage>
</organism>
<keyword evidence="5 6" id="KW-0472">Membrane</keyword>
<comment type="caution">
    <text evidence="8">The sequence shown here is derived from an EMBL/GenBank/DDBJ whole genome shotgun (WGS) entry which is preliminary data.</text>
</comment>
<accession>A0A5M9K8Q5</accession>
<dbReference type="InterPro" id="IPR011701">
    <property type="entry name" value="MFS"/>
</dbReference>
<evidence type="ECO:0000256" key="5">
    <source>
        <dbReference type="ARBA" id="ARBA00023136"/>
    </source>
</evidence>
<evidence type="ECO:0000313" key="8">
    <source>
        <dbReference type="EMBL" id="KAA8576626.1"/>
    </source>
</evidence>
<dbReference type="PANTHER" id="PTHR43791">
    <property type="entry name" value="PERMEASE-RELATED"/>
    <property type="match status" value="1"/>
</dbReference>
<dbReference type="SUPFAM" id="SSF103473">
    <property type="entry name" value="MFS general substrate transporter"/>
    <property type="match status" value="1"/>
</dbReference>
<feature type="transmembrane region" description="Helical" evidence="6">
    <location>
        <begin position="395"/>
        <end position="415"/>
    </location>
</feature>
<keyword evidence="3 6" id="KW-0812">Transmembrane</keyword>
<dbReference type="Gene3D" id="1.20.1250.20">
    <property type="entry name" value="MFS general substrate transporter like domains"/>
    <property type="match status" value="1"/>
</dbReference>
<feature type="transmembrane region" description="Helical" evidence="6">
    <location>
        <begin position="361"/>
        <end position="383"/>
    </location>
</feature>
<gene>
    <name evidence="8" type="ORF">EYC84_006719</name>
</gene>
<evidence type="ECO:0000256" key="2">
    <source>
        <dbReference type="ARBA" id="ARBA00022448"/>
    </source>
</evidence>
<dbReference type="InterPro" id="IPR036259">
    <property type="entry name" value="MFS_trans_sf"/>
</dbReference>
<dbReference type="EMBL" id="VICG01000001">
    <property type="protein sequence ID" value="KAA8576626.1"/>
    <property type="molecule type" value="Genomic_DNA"/>
</dbReference>
<dbReference type="Pfam" id="PF07690">
    <property type="entry name" value="MFS_1"/>
    <property type="match status" value="1"/>
</dbReference>
<feature type="transmembrane region" description="Helical" evidence="6">
    <location>
        <begin position="140"/>
        <end position="160"/>
    </location>
</feature>
<dbReference type="GO" id="GO:0022857">
    <property type="term" value="F:transmembrane transporter activity"/>
    <property type="evidence" value="ECO:0007669"/>
    <property type="project" value="InterPro"/>
</dbReference>
<dbReference type="PROSITE" id="PS50850">
    <property type="entry name" value="MFS"/>
    <property type="match status" value="1"/>
</dbReference>
<feature type="transmembrane region" description="Helical" evidence="6">
    <location>
        <begin position="233"/>
        <end position="255"/>
    </location>
</feature>
<feature type="transmembrane region" description="Helical" evidence="6">
    <location>
        <begin position="111"/>
        <end position="128"/>
    </location>
</feature>
<reference evidence="8 9" key="1">
    <citation type="submission" date="2019-06" db="EMBL/GenBank/DDBJ databases">
        <title>Genome Sequence of the Brown Rot Fungal Pathogen Monilinia fructicola.</title>
        <authorList>
            <person name="De Miccolis Angelini R.M."/>
            <person name="Landi L."/>
            <person name="Abate D."/>
            <person name="Pollastro S."/>
            <person name="Romanazzi G."/>
            <person name="Faretra F."/>
        </authorList>
    </citation>
    <scope>NUCLEOTIDE SEQUENCE [LARGE SCALE GENOMIC DNA]</scope>
    <source>
        <strain evidence="8 9">Mfrc123</strain>
    </source>
</reference>